<dbReference type="GO" id="GO:0016887">
    <property type="term" value="F:ATP hydrolysis activity"/>
    <property type="evidence" value="ECO:0007669"/>
    <property type="project" value="InterPro"/>
</dbReference>
<dbReference type="InterPro" id="IPR019489">
    <property type="entry name" value="Clp_ATPase_C"/>
</dbReference>
<feature type="region of interest" description="Disordered" evidence="7">
    <location>
        <begin position="966"/>
        <end position="1006"/>
    </location>
</feature>
<feature type="domain" description="Clp R" evidence="8">
    <location>
        <begin position="92"/>
        <end position="234"/>
    </location>
</feature>
<dbReference type="InterPro" id="IPR001270">
    <property type="entry name" value="ClpA/B"/>
</dbReference>
<dbReference type="CDD" id="cd19499">
    <property type="entry name" value="RecA-like_ClpB_Hsp104-like"/>
    <property type="match status" value="1"/>
</dbReference>
<dbReference type="InterPro" id="IPR036628">
    <property type="entry name" value="Clp_N_dom_sf"/>
</dbReference>
<dbReference type="EMBL" id="CDMZ01005265">
    <property type="protein sequence ID" value="CEM52480.1"/>
    <property type="molecule type" value="Genomic_DNA"/>
</dbReference>
<dbReference type="InterPro" id="IPR018368">
    <property type="entry name" value="ClpA/B_CS1"/>
</dbReference>
<dbReference type="PRINTS" id="PR00300">
    <property type="entry name" value="CLPPROTEASEA"/>
</dbReference>
<evidence type="ECO:0000256" key="6">
    <source>
        <dbReference type="SAM" id="Coils"/>
    </source>
</evidence>
<proteinExistence type="predicted"/>
<keyword evidence="1 5" id="KW-0677">Repeat</keyword>
<dbReference type="InterPro" id="IPR004176">
    <property type="entry name" value="Clp_R_N"/>
</dbReference>
<dbReference type="FunFam" id="3.40.50.300:FF:000010">
    <property type="entry name" value="Chaperone clpB 1, putative"/>
    <property type="match status" value="1"/>
</dbReference>
<feature type="compositionally biased region" description="Acidic residues" evidence="7">
    <location>
        <begin position="981"/>
        <end position="999"/>
    </location>
</feature>
<dbReference type="Pfam" id="PF10431">
    <property type="entry name" value="ClpB_D2-small"/>
    <property type="match status" value="1"/>
</dbReference>
<dbReference type="Pfam" id="PF07724">
    <property type="entry name" value="AAA_2"/>
    <property type="match status" value="1"/>
</dbReference>
<dbReference type="Gene3D" id="3.40.50.300">
    <property type="entry name" value="P-loop containing nucleotide triphosphate hydrolases"/>
    <property type="match status" value="2"/>
</dbReference>
<organism evidence="9">
    <name type="scientific">Chromera velia CCMP2878</name>
    <dbReference type="NCBI Taxonomy" id="1169474"/>
    <lineage>
        <taxon>Eukaryota</taxon>
        <taxon>Sar</taxon>
        <taxon>Alveolata</taxon>
        <taxon>Colpodellida</taxon>
        <taxon>Chromeraceae</taxon>
        <taxon>Chromera</taxon>
    </lineage>
</organism>
<evidence type="ECO:0000256" key="2">
    <source>
        <dbReference type="ARBA" id="ARBA00022741"/>
    </source>
</evidence>
<dbReference type="Gene3D" id="1.10.8.60">
    <property type="match status" value="2"/>
</dbReference>
<dbReference type="GO" id="GO:0034605">
    <property type="term" value="P:cellular response to heat"/>
    <property type="evidence" value="ECO:0007669"/>
    <property type="project" value="TreeGrafter"/>
</dbReference>
<evidence type="ECO:0000256" key="3">
    <source>
        <dbReference type="ARBA" id="ARBA00022840"/>
    </source>
</evidence>
<dbReference type="PROSITE" id="PS51903">
    <property type="entry name" value="CLP_R"/>
    <property type="match status" value="1"/>
</dbReference>
<dbReference type="PANTHER" id="PTHR11638:SF18">
    <property type="entry name" value="HEAT SHOCK PROTEIN 104"/>
    <property type="match status" value="1"/>
</dbReference>
<dbReference type="PANTHER" id="PTHR11638">
    <property type="entry name" value="ATP-DEPENDENT CLP PROTEASE"/>
    <property type="match status" value="1"/>
</dbReference>
<feature type="compositionally biased region" description="Low complexity" evidence="7">
    <location>
        <begin position="538"/>
        <end position="567"/>
    </location>
</feature>
<dbReference type="InterPro" id="IPR027417">
    <property type="entry name" value="P-loop_NTPase"/>
</dbReference>
<evidence type="ECO:0000256" key="4">
    <source>
        <dbReference type="ARBA" id="ARBA00023186"/>
    </source>
</evidence>
<dbReference type="GO" id="GO:0005737">
    <property type="term" value="C:cytoplasm"/>
    <property type="evidence" value="ECO:0007669"/>
    <property type="project" value="TreeGrafter"/>
</dbReference>
<dbReference type="AlphaFoldDB" id="A0A0G4I642"/>
<dbReference type="PhylomeDB" id="A0A0G4I642"/>
<dbReference type="SUPFAM" id="SSF52540">
    <property type="entry name" value="P-loop containing nucleoside triphosphate hydrolases"/>
    <property type="match status" value="2"/>
</dbReference>
<dbReference type="GO" id="GO:0005524">
    <property type="term" value="F:ATP binding"/>
    <property type="evidence" value="ECO:0007669"/>
    <property type="project" value="UniProtKB-KW"/>
</dbReference>
<dbReference type="Pfam" id="PF02861">
    <property type="entry name" value="Clp_N"/>
    <property type="match status" value="1"/>
</dbReference>
<evidence type="ECO:0000256" key="1">
    <source>
        <dbReference type="ARBA" id="ARBA00022737"/>
    </source>
</evidence>
<protein>
    <recommendedName>
        <fullName evidence="8">Clp R domain-containing protein</fullName>
    </recommendedName>
</protein>
<keyword evidence="3" id="KW-0067">ATP-binding</keyword>
<dbReference type="CDD" id="cd00009">
    <property type="entry name" value="AAA"/>
    <property type="match status" value="1"/>
</dbReference>
<feature type="coiled-coil region" evidence="6">
    <location>
        <begin position="214"/>
        <end position="241"/>
    </location>
</feature>
<gene>
    <name evidence="9" type="ORF">Cvel_11298</name>
</gene>
<dbReference type="Pfam" id="PF17871">
    <property type="entry name" value="AAA_lid_9"/>
    <property type="match status" value="1"/>
</dbReference>
<accession>A0A0G4I642</accession>
<sequence>MKTVQLSAALFWLQSFCLFLFDFATKAHSFLLPSGSLEVLSKERALTPYTGGKEGRASSLFQLERQRQRRSLPNQREGFGGFSVLMASSYSHDDLSEDAITAIISAQEEARRVGSPLCGPQHLLCGLLQTKGIVKECFSNLGLELSELRAKLLGPVPEDWESPAPGNQSVVFANSTRIVLEGGNEERALLGDLRCSSEHFLRFLLRWDSPDNPLVQLSWDRTKLRQELERLRNREDSLAAAGASRDKVRVQSLNDFAENLTGKAQRGELDPVVGRGSEINRMIQVLSCRKKANPILLGEPGVGKTAVVEGLAQAIVKGEVPSCLEGRQVYSLDLGLMVAGSKYRGDFEERLKKVLDDVKKSRGRVLLFVDEIHTLVGAGSTEGSMDAANILKPALASGQLQVIGATTTEEYSKHFEKDSALDRRFHPIMLEEPDVDTSVEMARGLQERYENFHNVKFDADALQAAAELSNRYVHGRFLPGKAIDLMDEAAAVQKVRHTWIAPRIRRAEERLAAVKEDIRRAASAADPSGNSPPPSSPAPTTTPSDGADAGTSRSTDASSPSASSELSNLLNEKRAVETLLSSLRELKRNVTYGKAEPVRVSADDVAIAASKATGVPIGRMRKNDRQRMAELNAVLKKRVIGQDEAVEAVAQALRRSSAGLHSPHRPLGSFLLCGPTGVGKTELAKALAETVFGSEDAMIRFDMSEFMSSFEASRLVGAPPGYVGYENGGQLTEAVRRKPFSLILFDEVEKANPDIFNTFLQILDDGRLTDSKGRTISFQNTLILMTSNLGSKQVMQAVTGGMGGMGFATSADSQARTYSAVKAMIRDELKVFFRPEFLNRLDDVLVFRPLGKEHLEVILDKYIDDLQNRLYSNWGGMQLEVASRLKDKIVKEGLNPAWGARPLRRALQNALETPLSDALFDEKIGKGDAVVATLEDLPSSSEEVKIFEKDEYVRHLRERLNSLVERTGGPIGGISRKQQQDEEDSQDENSDEGDSEIEDLGLLVGA</sequence>
<dbReference type="VEuPathDB" id="CryptoDB:Cvel_11298"/>
<dbReference type="SUPFAM" id="SSF81923">
    <property type="entry name" value="Double Clp-N motif"/>
    <property type="match status" value="1"/>
</dbReference>
<dbReference type="SMART" id="SM00382">
    <property type="entry name" value="AAA"/>
    <property type="match status" value="2"/>
</dbReference>
<keyword evidence="2" id="KW-0547">Nucleotide-binding</keyword>
<reference evidence="9" key="1">
    <citation type="submission" date="2014-11" db="EMBL/GenBank/DDBJ databases">
        <authorList>
            <person name="Otto D Thomas"/>
            <person name="Naeem Raeece"/>
        </authorList>
    </citation>
    <scope>NUCLEOTIDE SEQUENCE</scope>
</reference>
<dbReference type="PROSITE" id="PS00870">
    <property type="entry name" value="CLPAB_1"/>
    <property type="match status" value="1"/>
</dbReference>
<evidence type="ECO:0000256" key="5">
    <source>
        <dbReference type="PROSITE-ProRule" id="PRU01251"/>
    </source>
</evidence>
<dbReference type="InterPro" id="IPR003593">
    <property type="entry name" value="AAA+_ATPase"/>
</dbReference>
<keyword evidence="4" id="KW-0143">Chaperone</keyword>
<dbReference type="Pfam" id="PF00004">
    <property type="entry name" value="AAA"/>
    <property type="match status" value="1"/>
</dbReference>
<dbReference type="InterPro" id="IPR050130">
    <property type="entry name" value="ClpA_ClpB"/>
</dbReference>
<dbReference type="FunFam" id="3.40.50.300:FF:000025">
    <property type="entry name" value="ATP-dependent Clp protease subunit"/>
    <property type="match status" value="1"/>
</dbReference>
<dbReference type="InterPro" id="IPR041546">
    <property type="entry name" value="ClpA/ClpB_AAA_lid"/>
</dbReference>
<evidence type="ECO:0000256" key="7">
    <source>
        <dbReference type="SAM" id="MobiDB-lite"/>
    </source>
</evidence>
<name>A0A0G4I642_9ALVE</name>
<evidence type="ECO:0000259" key="8">
    <source>
        <dbReference type="PROSITE" id="PS51903"/>
    </source>
</evidence>
<keyword evidence="6" id="KW-0175">Coiled coil</keyword>
<evidence type="ECO:0000313" key="9">
    <source>
        <dbReference type="EMBL" id="CEM52480.1"/>
    </source>
</evidence>
<dbReference type="InterPro" id="IPR003959">
    <property type="entry name" value="ATPase_AAA_core"/>
</dbReference>
<dbReference type="Gene3D" id="1.10.1780.10">
    <property type="entry name" value="Clp, N-terminal domain"/>
    <property type="match status" value="1"/>
</dbReference>
<feature type="region of interest" description="Disordered" evidence="7">
    <location>
        <begin position="518"/>
        <end position="569"/>
    </location>
</feature>
<dbReference type="SMART" id="SM01086">
    <property type="entry name" value="ClpB_D2-small"/>
    <property type="match status" value="1"/>
</dbReference>